<dbReference type="Pfam" id="PF20976">
    <property type="entry name" value="Pop8"/>
    <property type="match status" value="1"/>
</dbReference>
<evidence type="ECO:0000256" key="1">
    <source>
        <dbReference type="ARBA" id="ARBA00022694"/>
    </source>
</evidence>
<name>A0AAN8WIH4_HALRR</name>
<evidence type="ECO:0000259" key="2">
    <source>
        <dbReference type="Pfam" id="PF20976"/>
    </source>
</evidence>
<dbReference type="SUPFAM" id="SSF160350">
    <property type="entry name" value="Rnp2-like"/>
    <property type="match status" value="1"/>
</dbReference>
<reference evidence="3 4" key="1">
    <citation type="submission" date="2023-11" db="EMBL/GenBank/DDBJ databases">
        <title>Halocaridina rubra genome assembly.</title>
        <authorList>
            <person name="Smith C."/>
        </authorList>
    </citation>
    <scope>NUCLEOTIDE SEQUENCE [LARGE SCALE GENOMIC DNA]</scope>
    <source>
        <strain evidence="3">EP-1</strain>
        <tissue evidence="3">Whole</tissue>
    </source>
</reference>
<sequence length="117" mass="13191">MKELECRNWYMRVVMEYDQKILPCSMTASLVKFFMKSAITTLFGEISSAFPLDILKFDEESKEVIIRVPKDNYAKVRAALTLCSATMLEGAIIPIIYTVEQASSCLISLDGPQKQLA</sequence>
<dbReference type="InterPro" id="IPR049128">
    <property type="entry name" value="Pop8-like_dom"/>
</dbReference>
<dbReference type="Gene3D" id="3.30.70.3250">
    <property type="entry name" value="Ribonuclease P, Pop5 subunit"/>
    <property type="match status" value="1"/>
</dbReference>
<dbReference type="GO" id="GO:0030681">
    <property type="term" value="C:multimeric ribonuclease P complex"/>
    <property type="evidence" value="ECO:0007669"/>
    <property type="project" value="TreeGrafter"/>
</dbReference>
<dbReference type="InterPro" id="IPR038085">
    <property type="entry name" value="Rnp2-like_sf"/>
</dbReference>
<organism evidence="3 4">
    <name type="scientific">Halocaridina rubra</name>
    <name type="common">Hawaiian red shrimp</name>
    <dbReference type="NCBI Taxonomy" id="373956"/>
    <lineage>
        <taxon>Eukaryota</taxon>
        <taxon>Metazoa</taxon>
        <taxon>Ecdysozoa</taxon>
        <taxon>Arthropoda</taxon>
        <taxon>Crustacea</taxon>
        <taxon>Multicrustacea</taxon>
        <taxon>Malacostraca</taxon>
        <taxon>Eumalacostraca</taxon>
        <taxon>Eucarida</taxon>
        <taxon>Decapoda</taxon>
        <taxon>Pleocyemata</taxon>
        <taxon>Caridea</taxon>
        <taxon>Atyoidea</taxon>
        <taxon>Atyidae</taxon>
        <taxon>Halocaridina</taxon>
    </lineage>
</organism>
<gene>
    <name evidence="3" type="ORF">SK128_025841</name>
</gene>
<dbReference type="GO" id="GO:0005730">
    <property type="term" value="C:nucleolus"/>
    <property type="evidence" value="ECO:0007669"/>
    <property type="project" value="TreeGrafter"/>
</dbReference>
<dbReference type="GO" id="GO:0001682">
    <property type="term" value="P:tRNA 5'-leader removal"/>
    <property type="evidence" value="ECO:0007669"/>
    <property type="project" value="TreeGrafter"/>
</dbReference>
<evidence type="ECO:0000313" key="4">
    <source>
        <dbReference type="Proteomes" id="UP001381693"/>
    </source>
</evidence>
<comment type="caution">
    <text evidence="3">The sequence shown here is derived from an EMBL/GenBank/DDBJ whole genome shotgun (WGS) entry which is preliminary data.</text>
</comment>
<feature type="domain" description="Ribonucleases P/MRP subunit Pop8-like" evidence="2">
    <location>
        <begin position="29"/>
        <end position="81"/>
    </location>
</feature>
<proteinExistence type="predicted"/>
<protein>
    <recommendedName>
        <fullName evidence="2">Ribonucleases P/MRP subunit Pop8-like domain-containing protein</fullName>
    </recommendedName>
</protein>
<dbReference type="AlphaFoldDB" id="A0AAN8WIH4"/>
<dbReference type="EMBL" id="JAXCGZ010023131">
    <property type="protein sequence ID" value="KAK7016761.1"/>
    <property type="molecule type" value="Genomic_DNA"/>
</dbReference>
<dbReference type="Proteomes" id="UP001381693">
    <property type="component" value="Unassembled WGS sequence"/>
</dbReference>
<accession>A0AAN8WIH4</accession>
<evidence type="ECO:0000313" key="3">
    <source>
        <dbReference type="EMBL" id="KAK7016761.1"/>
    </source>
</evidence>
<dbReference type="PANTHER" id="PTHR15441:SF1">
    <property type="entry name" value="RIBONUCLEASE P PROTEIN SUBUNIT P14"/>
    <property type="match status" value="1"/>
</dbReference>
<keyword evidence="1" id="KW-0819">tRNA processing</keyword>
<dbReference type="PANTHER" id="PTHR15441">
    <property type="entry name" value="RIBONUCLEASE P PROTEIN SUBUNIT P14"/>
    <property type="match status" value="1"/>
</dbReference>
<keyword evidence="4" id="KW-1185">Reference proteome</keyword>
<dbReference type="GO" id="GO:0033204">
    <property type="term" value="F:ribonuclease P RNA binding"/>
    <property type="evidence" value="ECO:0007669"/>
    <property type="project" value="TreeGrafter"/>
</dbReference>